<evidence type="ECO:0000256" key="4">
    <source>
        <dbReference type="ARBA" id="ARBA00038303"/>
    </source>
</evidence>
<dbReference type="GO" id="GO:0005737">
    <property type="term" value="C:cytoplasm"/>
    <property type="evidence" value="ECO:0007669"/>
    <property type="project" value="UniProtKB-SubCell"/>
</dbReference>
<sequence length="153" mass="17865">MNIKIIVIGKIRNEFIKAGVNEYLKRLLPFINIKIEFLPTFSELPEKIALLKEEEIILKNLRNSEFIITLDKDGEKISSEEFSKKLFKLLISQNSQITFIIGGIYGVSERIKKSSNFILSLSPMTFTHEFALLILLEQIYRALKIQRNEPYHY</sequence>
<dbReference type="Gene3D" id="3.40.1280.10">
    <property type="match status" value="1"/>
</dbReference>
<organism evidence="6">
    <name type="scientific">Dictyoglomus thermophilum</name>
    <dbReference type="NCBI Taxonomy" id="14"/>
    <lineage>
        <taxon>Bacteria</taxon>
        <taxon>Pseudomonadati</taxon>
        <taxon>Dictyoglomota</taxon>
        <taxon>Dictyoglomia</taxon>
        <taxon>Dictyoglomales</taxon>
        <taxon>Dictyoglomaceae</taxon>
        <taxon>Dictyoglomus</taxon>
    </lineage>
</organism>
<comment type="similarity">
    <text evidence="4 5">Belongs to the RNA methyltransferase RlmH family.</text>
</comment>
<protein>
    <recommendedName>
        <fullName evidence="5">Ribosomal RNA large subunit methyltransferase H</fullName>
        <ecNumber evidence="5">2.1.1.177</ecNumber>
    </recommendedName>
    <alternativeName>
        <fullName evidence="5">23S rRNA (pseudouridine1915-N3)-methyltransferase</fullName>
    </alternativeName>
    <alternativeName>
        <fullName evidence="5">23S rRNA m3Psi1915 methyltransferase</fullName>
    </alternativeName>
    <alternativeName>
        <fullName evidence="5">rRNA (pseudouridine-N3-)-methyltransferase RlmH</fullName>
    </alternativeName>
</protein>
<evidence type="ECO:0000256" key="5">
    <source>
        <dbReference type="HAMAP-Rule" id="MF_00658"/>
    </source>
</evidence>
<evidence type="ECO:0000256" key="3">
    <source>
        <dbReference type="ARBA" id="ARBA00022691"/>
    </source>
</evidence>
<dbReference type="PIRSF" id="PIRSF004505">
    <property type="entry name" value="MT_bac"/>
    <property type="match status" value="1"/>
</dbReference>
<gene>
    <name evidence="5" type="primary">rlmH</name>
    <name evidence="6" type="ORF">ENU78_05550</name>
</gene>
<dbReference type="AlphaFoldDB" id="A0A7C2H5F0"/>
<keyword evidence="1 5" id="KW-0489">Methyltransferase</keyword>
<feature type="binding site" evidence="5">
    <location>
        <position position="102"/>
    </location>
    <ligand>
        <name>S-adenosyl-L-methionine</name>
        <dbReference type="ChEBI" id="CHEBI:59789"/>
    </ligand>
</feature>
<keyword evidence="5" id="KW-0963">Cytoplasm</keyword>
<dbReference type="RefSeq" id="WP_149123183.1">
    <property type="nucleotide sequence ID" value="NZ_VTFL01000006.1"/>
</dbReference>
<evidence type="ECO:0000256" key="1">
    <source>
        <dbReference type="ARBA" id="ARBA00022603"/>
    </source>
</evidence>
<evidence type="ECO:0000313" key="6">
    <source>
        <dbReference type="EMBL" id="HGK23890.1"/>
    </source>
</evidence>
<keyword evidence="3 5" id="KW-0949">S-adenosyl-L-methionine</keyword>
<comment type="function">
    <text evidence="5">Specifically methylates the pseudouridine at position 1915 (m3Psi1915) in 23S rRNA.</text>
</comment>
<feature type="binding site" evidence="5">
    <location>
        <position position="70"/>
    </location>
    <ligand>
        <name>S-adenosyl-L-methionine</name>
        <dbReference type="ChEBI" id="CHEBI:59789"/>
    </ligand>
</feature>
<dbReference type="EMBL" id="DTDV01000015">
    <property type="protein sequence ID" value="HGK23890.1"/>
    <property type="molecule type" value="Genomic_DNA"/>
</dbReference>
<dbReference type="EC" id="2.1.1.177" evidence="5"/>
<dbReference type="InterPro" id="IPR003742">
    <property type="entry name" value="RlmH-like"/>
</dbReference>
<accession>A0A7C2H5F0</accession>
<proteinExistence type="inferred from homology"/>
<dbReference type="InterPro" id="IPR029028">
    <property type="entry name" value="Alpha/beta_knot_MTases"/>
</dbReference>
<comment type="catalytic activity">
    <reaction evidence="5">
        <text>pseudouridine(1915) in 23S rRNA + S-adenosyl-L-methionine = N(3)-methylpseudouridine(1915) in 23S rRNA + S-adenosyl-L-homocysteine + H(+)</text>
        <dbReference type="Rhea" id="RHEA:42752"/>
        <dbReference type="Rhea" id="RHEA-COMP:10221"/>
        <dbReference type="Rhea" id="RHEA-COMP:10222"/>
        <dbReference type="ChEBI" id="CHEBI:15378"/>
        <dbReference type="ChEBI" id="CHEBI:57856"/>
        <dbReference type="ChEBI" id="CHEBI:59789"/>
        <dbReference type="ChEBI" id="CHEBI:65314"/>
        <dbReference type="ChEBI" id="CHEBI:74486"/>
        <dbReference type="EC" id="2.1.1.177"/>
    </reaction>
</comment>
<dbReference type="GO" id="GO:0070038">
    <property type="term" value="F:rRNA (pseudouridine-N3-)-methyltransferase activity"/>
    <property type="evidence" value="ECO:0007669"/>
    <property type="project" value="UniProtKB-UniRule"/>
</dbReference>
<comment type="subcellular location">
    <subcellularLocation>
        <location evidence="5">Cytoplasm</location>
    </subcellularLocation>
</comment>
<dbReference type="PANTHER" id="PTHR33603:SF1">
    <property type="entry name" value="RIBOSOMAL RNA LARGE SUBUNIT METHYLTRANSFERASE H"/>
    <property type="match status" value="1"/>
</dbReference>
<dbReference type="SUPFAM" id="SSF75217">
    <property type="entry name" value="alpha/beta knot"/>
    <property type="match status" value="1"/>
</dbReference>
<dbReference type="CDD" id="cd18081">
    <property type="entry name" value="RlmH-like"/>
    <property type="match status" value="1"/>
</dbReference>
<comment type="subunit">
    <text evidence="5">Homodimer.</text>
</comment>
<dbReference type="HAMAP" id="MF_00658">
    <property type="entry name" value="23SrRNA_methyltr_H"/>
    <property type="match status" value="1"/>
</dbReference>
<comment type="caution">
    <text evidence="6">The sequence shown here is derived from an EMBL/GenBank/DDBJ whole genome shotgun (WGS) entry which is preliminary data.</text>
</comment>
<dbReference type="InterPro" id="IPR029026">
    <property type="entry name" value="tRNA_m1G_MTases_N"/>
</dbReference>
<dbReference type="Pfam" id="PF02590">
    <property type="entry name" value="SPOUT_MTase"/>
    <property type="match status" value="1"/>
</dbReference>
<keyword evidence="2 5" id="KW-0808">Transferase</keyword>
<evidence type="ECO:0000256" key="2">
    <source>
        <dbReference type="ARBA" id="ARBA00022679"/>
    </source>
</evidence>
<dbReference type="PANTHER" id="PTHR33603">
    <property type="entry name" value="METHYLTRANSFERASE"/>
    <property type="match status" value="1"/>
</dbReference>
<reference evidence="6" key="1">
    <citation type="journal article" date="2020" name="mSystems">
        <title>Genome- and Community-Level Interaction Insights into Carbon Utilization and Element Cycling Functions of Hydrothermarchaeota in Hydrothermal Sediment.</title>
        <authorList>
            <person name="Zhou Z."/>
            <person name="Liu Y."/>
            <person name="Xu W."/>
            <person name="Pan J."/>
            <person name="Luo Z.H."/>
            <person name="Li M."/>
        </authorList>
    </citation>
    <scope>NUCLEOTIDE SEQUENCE [LARGE SCALE GENOMIC DNA]</scope>
    <source>
        <strain evidence="6">SpSt-70</strain>
    </source>
</reference>
<feature type="binding site" evidence="5">
    <location>
        <begin position="121"/>
        <end position="126"/>
    </location>
    <ligand>
        <name>S-adenosyl-L-methionine</name>
        <dbReference type="ChEBI" id="CHEBI:59789"/>
    </ligand>
</feature>
<name>A0A7C2H5F0_DICTH</name>
<keyword evidence="5" id="KW-0698">rRNA processing</keyword>